<dbReference type="OMA" id="YDPHGRW"/>
<dbReference type="SMART" id="SM00409">
    <property type="entry name" value="IG"/>
    <property type="match status" value="1"/>
</dbReference>
<sequence length="1720" mass="191381">MAVRRSSFWAAVLLLASLDLWCSSSSPPCPESCVCRGALLLNCSSAGLSSVPQPVQDPIAELDLSHNLLSSIAFHQPHPNLRNLWLGNNSIPHLSLCIERSVTARRLGRRSAAGSRSRCLSWAPALQLLSAERNLLEQLPRGLDAVESLQVLELSFNRISSLELGVLGGLHQLQELHLQHNLITHLDPQMFQNLEQLKVLDLRFNMLTTMQQLTYITLRNIEADVKLGGNRWRCDCNMRSTRRQMAYDGTRGMRTWNIICSEPSIISGKDLLQLDEEDLTCLSSENNLNFHRDVTVYSGTEILLSCSAQESEWWTPDGRASASQQGDRLLISDFSEGDTGLYVCMSEEDHVLSVFNLQISKMRGARQERSLPGVRTQATPQTPISGKVGATAGGFTQSDMALAVCLSILFTFLLAFILGVLARPCISRLCRRVIKKKDSPATHTVTSAQQRHYDNQAFSNAEEPAEIGPHRERRVTFSHLEVTEERNMQYYDTVASGDQQSIRSDEVFEYQEVEVDLRGRPRRSDDSSSAELAAERLRNMKFEPIPDPDELEERRSLSSSSDSSQSASESDQMTRKHTRPKSVQLVEDSFQTRADISIGTKTETPRISTKGKSEYPGSSALHTNKANTTDSDISQGDGELFEFSDGAQSPSAKNGYGTKSLGDVPEYSSSASSDSSDSDREPRQTKIKQKTKKKQKKVAQKSKPGTSSSSSSHSESEEKVTYVDGRGRINTQQLQESKTKIDDSDEYWPAVDLQHIPRLKRRLDVKALLPSSDSSSSSESEDEPRGHVTKNTRDELIIARRPINQSQKVSPKPGNQLPGFELRKTSANKRPLDTKVPTAGSDSSTSSDSDDETTHLRVKKPGRLDVAHLSFQKSLSKSSDPADSTSSSSSDTEDQEKANVLKQRKENLSKIQTKVSPTLSPKRDTDSDSSSSSDSDHDMRDHIRQQEELPISKSPTKVTQTVTQKAPSQWPSIDLGRVTRIKRRLDIKAPKAHSDSSSSSDSEDEARDRLMKQKQEELLMSRLPGKVSPTVHPKPENRWSASELGKTTQIKKPMDIKSSSTDSDSSSSSDSDNDKKDHVTSKKQMDLHISKLPTTVTTSSQKPESQWPVLDFGRVTRIKRRLDIKAPKADTDSSCSSDSEYETNRWSAPELGKTTQSKKNVDIKASSTDSDSSSSSDSGDDMKYHITQKKQEKMHISKHPSSASMANQKPNQWPSLDFGRTTRIKRRLDIKAPKANSDSSSSSDSEDETRDQLMKQKQEELLMSQLPGRVYPTVHPKPENHWAAPELGKTTQIKKPVDIKAASTESDSSSSSDSDNERKDYMTSKKQMDLHIPKLPSNVTTASQKRESQWPVLDFGRVTRIKRRLDIKAPKADTDSSSSSDSEYETQIKKNVDIKALSTGSDSSSSSDSDNERNGQITQNKQEELYISKLPVKVTTSTQKPANQWPTIDFGRVQRIKRRLDIKAPTAVPESSSSSDSEDETRGNAMKQKQEELLMSKLPSRVYPTVHLKPENRWSAPDLGKTTQIKKPVDIKVSSTDSDSSSSSDGDNERKDQITQKKKEELYISKLPVNVTTSTQNPSNQWPTLDFGRVKRIKRRLDIKAPTADSDSSSSSSSDSEDETRDHVLKTKPEELLVSKLPSKVYPTVHPKPENLWSAPDLGKTTQIKKPVDIKVSSTDSDSSSSSDSGGDMKHHITQKKPANQWPTLDFGRATKVKRRLDIK</sequence>
<feature type="compositionally biased region" description="Low complexity" evidence="5">
    <location>
        <begin position="1056"/>
        <end position="1070"/>
    </location>
</feature>
<feature type="signal peptide" evidence="7">
    <location>
        <begin position="1"/>
        <end position="25"/>
    </location>
</feature>
<feature type="domain" description="Ig-like" evidence="8">
    <location>
        <begin position="263"/>
        <end position="360"/>
    </location>
</feature>
<feature type="compositionally biased region" description="Basic and acidic residues" evidence="5">
    <location>
        <begin position="984"/>
        <end position="994"/>
    </location>
</feature>
<dbReference type="SUPFAM" id="SSF52058">
    <property type="entry name" value="L domain-like"/>
    <property type="match status" value="1"/>
</dbReference>
<keyword evidence="6" id="KW-0812">Transmembrane</keyword>
<dbReference type="PANTHER" id="PTHR23216">
    <property type="entry name" value="NUCLEOLAR AND COILED-BODY PHOSPHOPROTEIN 1"/>
    <property type="match status" value="1"/>
</dbReference>
<dbReference type="InterPro" id="IPR001611">
    <property type="entry name" value="Leu-rich_rpt"/>
</dbReference>
<feature type="compositionally biased region" description="Basic and acidic residues" evidence="5">
    <location>
        <begin position="1547"/>
        <end position="1562"/>
    </location>
</feature>
<keyword evidence="4" id="KW-1015">Disulfide bond</keyword>
<feature type="compositionally biased region" description="Low complexity" evidence="5">
    <location>
        <begin position="1673"/>
        <end position="1686"/>
    </location>
</feature>
<feature type="compositionally biased region" description="Low complexity" evidence="5">
    <location>
        <begin position="701"/>
        <end position="713"/>
    </location>
</feature>
<dbReference type="InterPro" id="IPR036179">
    <property type="entry name" value="Ig-like_dom_sf"/>
</dbReference>
<reference evidence="9" key="2">
    <citation type="submission" date="2025-08" db="UniProtKB">
        <authorList>
            <consortium name="Ensembl"/>
        </authorList>
    </citation>
    <scope>IDENTIFICATION</scope>
    <source>
        <strain evidence="9">Guanapo</strain>
    </source>
</reference>
<feature type="compositionally biased region" description="Basic residues" evidence="5">
    <location>
        <begin position="1711"/>
        <end position="1720"/>
    </location>
</feature>
<feature type="compositionally biased region" description="Basic and acidic residues" evidence="5">
    <location>
        <begin position="934"/>
        <end position="947"/>
    </location>
</feature>
<dbReference type="Gene3D" id="3.80.10.10">
    <property type="entry name" value="Ribonuclease Inhibitor"/>
    <property type="match status" value="2"/>
</dbReference>
<dbReference type="Proteomes" id="UP000242638">
    <property type="component" value="Unassembled WGS sequence"/>
</dbReference>
<feature type="compositionally biased region" description="Basic and acidic residues" evidence="5">
    <location>
        <begin position="1072"/>
        <end position="1089"/>
    </location>
</feature>
<feature type="compositionally biased region" description="Polar residues" evidence="5">
    <location>
        <begin position="1570"/>
        <end position="1583"/>
    </location>
</feature>
<dbReference type="InterPro" id="IPR003599">
    <property type="entry name" value="Ig_sub"/>
</dbReference>
<evidence type="ECO:0000256" key="4">
    <source>
        <dbReference type="ARBA" id="ARBA00023157"/>
    </source>
</evidence>
<keyword evidence="10" id="KW-1185">Reference proteome</keyword>
<feature type="compositionally biased region" description="Polar residues" evidence="5">
    <location>
        <begin position="1199"/>
        <end position="1214"/>
    </location>
</feature>
<feature type="compositionally biased region" description="Basic and acidic residues" evidence="5">
    <location>
        <begin position="1180"/>
        <end position="1195"/>
    </location>
</feature>
<dbReference type="STRING" id="8081.ENSPREP00000028488"/>
<feature type="compositionally biased region" description="Basic and acidic residues" evidence="5">
    <location>
        <begin position="895"/>
        <end position="908"/>
    </location>
</feature>
<dbReference type="InterPro" id="IPR032675">
    <property type="entry name" value="LRR_dom_sf"/>
</dbReference>
<feature type="compositionally biased region" description="Polar residues" evidence="5">
    <location>
        <begin position="909"/>
        <end position="919"/>
    </location>
</feature>
<keyword evidence="6" id="KW-0472">Membrane</keyword>
<feature type="region of interest" description="Disordered" evidence="5">
    <location>
        <begin position="1569"/>
        <end position="1588"/>
    </location>
</feature>
<dbReference type="GeneTree" id="ENSGT00390000014817"/>
<feature type="compositionally biased region" description="Basic residues" evidence="5">
    <location>
        <begin position="685"/>
        <end position="700"/>
    </location>
</feature>
<feature type="transmembrane region" description="Helical" evidence="6">
    <location>
        <begin position="400"/>
        <end position="422"/>
    </location>
</feature>
<evidence type="ECO:0000313" key="10">
    <source>
        <dbReference type="Proteomes" id="UP000242638"/>
    </source>
</evidence>
<feature type="compositionally biased region" description="Basic and acidic residues" evidence="5">
    <location>
        <begin position="1006"/>
        <end position="1019"/>
    </location>
</feature>
<feature type="chain" id="PRO_5018030363" evidence="7">
    <location>
        <begin position="26"/>
        <end position="1720"/>
    </location>
</feature>
<evidence type="ECO:0000256" key="6">
    <source>
        <dbReference type="SAM" id="Phobius"/>
    </source>
</evidence>
<keyword evidence="3" id="KW-0677">Repeat</keyword>
<feature type="compositionally biased region" description="Basic and acidic residues" evidence="5">
    <location>
        <begin position="1250"/>
        <end position="1260"/>
    </location>
</feature>
<feature type="compositionally biased region" description="Basic and acidic residues" evidence="5">
    <location>
        <begin position="783"/>
        <end position="798"/>
    </location>
</feature>
<feature type="compositionally biased region" description="Basic and acidic residues" evidence="5">
    <location>
        <begin position="1315"/>
        <end position="1332"/>
    </location>
</feature>
<feature type="compositionally biased region" description="Low complexity" evidence="5">
    <location>
        <begin position="557"/>
        <end position="571"/>
    </location>
</feature>
<evidence type="ECO:0000256" key="1">
    <source>
        <dbReference type="ARBA" id="ARBA00022614"/>
    </source>
</evidence>
<feature type="compositionally biased region" description="Polar residues" evidence="5">
    <location>
        <begin position="1092"/>
        <end position="1104"/>
    </location>
</feature>
<reference evidence="10" key="1">
    <citation type="submission" date="2013-11" db="EMBL/GenBank/DDBJ databases">
        <title>The genomic landscape of the Guanapo guppy.</title>
        <authorList>
            <person name="Kuenstner A."/>
            <person name="Dreyer C."/>
        </authorList>
    </citation>
    <scope>NUCLEOTIDE SEQUENCE</scope>
    <source>
        <strain evidence="10">Guanapo</strain>
    </source>
</reference>
<feature type="compositionally biased region" description="Basic and acidic residues" evidence="5">
    <location>
        <begin position="1620"/>
        <end position="1633"/>
    </location>
</feature>
<feature type="compositionally biased region" description="Low complexity" evidence="5">
    <location>
        <begin position="1166"/>
        <end position="1177"/>
    </location>
</feature>
<keyword evidence="2 7" id="KW-0732">Signal</keyword>
<feature type="compositionally biased region" description="Low complexity" evidence="5">
    <location>
        <begin position="1534"/>
        <end position="1545"/>
    </location>
</feature>
<feature type="compositionally biased region" description="Basic and acidic residues" evidence="5">
    <location>
        <begin position="1364"/>
        <end position="1374"/>
    </location>
</feature>
<feature type="compositionally biased region" description="Basic and acidic residues" evidence="5">
    <location>
        <begin position="714"/>
        <end position="727"/>
    </location>
</feature>
<dbReference type="SMART" id="SM00369">
    <property type="entry name" value="LRR_TYP"/>
    <property type="match status" value="4"/>
</dbReference>
<evidence type="ECO:0000313" key="9">
    <source>
        <dbReference type="Ensembl" id="ENSPREP00000028488.1"/>
    </source>
</evidence>
<evidence type="ECO:0000256" key="2">
    <source>
        <dbReference type="ARBA" id="ARBA00022729"/>
    </source>
</evidence>
<dbReference type="PROSITE" id="PS51450">
    <property type="entry name" value="LRR"/>
    <property type="match status" value="2"/>
</dbReference>
<evidence type="ECO:0000259" key="8">
    <source>
        <dbReference type="PROSITE" id="PS50835"/>
    </source>
</evidence>
<dbReference type="SUPFAM" id="SSF48726">
    <property type="entry name" value="Immunoglobulin"/>
    <property type="match status" value="1"/>
</dbReference>
<reference evidence="9" key="3">
    <citation type="submission" date="2025-09" db="UniProtKB">
        <authorList>
            <consortium name="Ensembl"/>
        </authorList>
    </citation>
    <scope>IDENTIFICATION</scope>
    <source>
        <strain evidence="9">Guanapo</strain>
    </source>
</reference>
<feature type="region of interest" description="Disordered" evidence="5">
    <location>
        <begin position="1597"/>
        <end position="1720"/>
    </location>
</feature>
<dbReference type="Gene3D" id="2.60.40.10">
    <property type="entry name" value="Immunoglobulins"/>
    <property type="match status" value="1"/>
</dbReference>
<evidence type="ECO:0000256" key="3">
    <source>
        <dbReference type="ARBA" id="ARBA00022737"/>
    </source>
</evidence>
<feature type="region of interest" description="Disordered" evidence="5">
    <location>
        <begin position="1460"/>
        <end position="1562"/>
    </location>
</feature>
<dbReference type="InterPro" id="IPR039191">
    <property type="entry name" value="Nopp140-like"/>
</dbReference>
<dbReference type="InterPro" id="IPR003591">
    <property type="entry name" value="Leu-rich_rpt_typical-subtyp"/>
</dbReference>
<feature type="compositionally biased region" description="Low complexity" evidence="5">
    <location>
        <begin position="874"/>
        <end position="890"/>
    </location>
</feature>
<dbReference type="InterPro" id="IPR007110">
    <property type="entry name" value="Ig-like_dom"/>
</dbReference>
<feature type="compositionally biased region" description="Polar residues" evidence="5">
    <location>
        <begin position="953"/>
        <end position="971"/>
    </location>
</feature>
<accession>A0A3P9Q3R7</accession>
<proteinExistence type="predicted"/>
<feature type="compositionally biased region" description="Polar residues" evidence="5">
    <location>
        <begin position="620"/>
        <end position="634"/>
    </location>
</feature>
<protein>
    <submittedName>
        <fullName evidence="9">Leucine rich repeat containing 66</fullName>
    </submittedName>
</protein>
<dbReference type="Pfam" id="PF13855">
    <property type="entry name" value="LRR_8"/>
    <property type="match status" value="1"/>
</dbReference>
<dbReference type="Ensembl" id="ENSPRET00000028802.1">
    <property type="protein sequence ID" value="ENSPREP00000028488.1"/>
    <property type="gene ID" value="ENSPREG00000019283.1"/>
</dbReference>
<evidence type="ECO:0000256" key="7">
    <source>
        <dbReference type="SAM" id="SignalP"/>
    </source>
</evidence>
<dbReference type="PROSITE" id="PS50835">
    <property type="entry name" value="IG_LIKE"/>
    <property type="match status" value="1"/>
</dbReference>
<dbReference type="GO" id="GO:0005654">
    <property type="term" value="C:nucleoplasm"/>
    <property type="evidence" value="ECO:0007669"/>
    <property type="project" value="TreeGrafter"/>
</dbReference>
<evidence type="ECO:0000256" key="5">
    <source>
        <dbReference type="SAM" id="MobiDB-lite"/>
    </source>
</evidence>
<feature type="region of interest" description="Disordered" evidence="5">
    <location>
        <begin position="518"/>
        <end position="1427"/>
    </location>
</feature>
<dbReference type="InterPro" id="IPR013783">
    <property type="entry name" value="Ig-like_fold"/>
</dbReference>
<feature type="compositionally biased region" description="Polar residues" evidence="5">
    <location>
        <begin position="589"/>
        <end position="607"/>
    </location>
</feature>
<name>A0A3P9Q3R7_POERE</name>
<dbReference type="PANTHER" id="PTHR23216:SF1">
    <property type="entry name" value="NUCLEOLAR AND COILED-BODY PHOSPHOPROTEIN 1"/>
    <property type="match status" value="1"/>
</dbReference>
<keyword evidence="6" id="KW-1133">Transmembrane helix</keyword>
<dbReference type="GO" id="GO:0005730">
    <property type="term" value="C:nucleolus"/>
    <property type="evidence" value="ECO:0007669"/>
    <property type="project" value="InterPro"/>
</dbReference>
<organism evidence="9 10">
    <name type="scientific">Poecilia reticulata</name>
    <name type="common">Guppy</name>
    <name type="synonym">Acanthophacelus reticulatus</name>
    <dbReference type="NCBI Taxonomy" id="8081"/>
    <lineage>
        <taxon>Eukaryota</taxon>
        <taxon>Metazoa</taxon>
        <taxon>Chordata</taxon>
        <taxon>Craniata</taxon>
        <taxon>Vertebrata</taxon>
        <taxon>Euteleostomi</taxon>
        <taxon>Actinopterygii</taxon>
        <taxon>Neopterygii</taxon>
        <taxon>Teleostei</taxon>
        <taxon>Neoteleostei</taxon>
        <taxon>Acanthomorphata</taxon>
        <taxon>Ovalentaria</taxon>
        <taxon>Atherinomorphae</taxon>
        <taxon>Cyprinodontiformes</taxon>
        <taxon>Poeciliidae</taxon>
        <taxon>Poeciliinae</taxon>
        <taxon>Poecilia</taxon>
    </lineage>
</organism>
<keyword evidence="1" id="KW-0433">Leucine-rich repeat</keyword>
<feature type="compositionally biased region" description="Basic and acidic residues" evidence="5">
    <location>
        <begin position="1121"/>
        <end position="1131"/>
    </location>
</feature>
<feature type="compositionally biased region" description="Low complexity" evidence="5">
    <location>
        <begin position="1605"/>
        <end position="1614"/>
    </location>
</feature>